<proteinExistence type="predicted"/>
<sequence>MGGIRGTVEAAEDKRGVTGSVVSVNKLLEKPFATTRSPHFLLTATRYIQSHSHIPLASCHLTPSNTPTSNPLTTFNASSHYATLLPPSGKLAAPQPQPHSVCCRACRCRVYFGI</sequence>
<comment type="caution">
    <text evidence="1">The sequence shown here is derived from an EMBL/GenBank/DDBJ whole genome shotgun (WGS) entry which is preliminary data.</text>
</comment>
<organism evidence="1">
    <name type="scientific">gut metagenome</name>
    <dbReference type="NCBI Taxonomy" id="749906"/>
    <lineage>
        <taxon>unclassified sequences</taxon>
        <taxon>metagenomes</taxon>
        <taxon>organismal metagenomes</taxon>
    </lineage>
</organism>
<dbReference type="AlphaFoldDB" id="J9F5K6"/>
<gene>
    <name evidence="1" type="ORF">EVA_21720</name>
</gene>
<protein>
    <submittedName>
        <fullName evidence="1">Uncharacterized protein</fullName>
    </submittedName>
</protein>
<dbReference type="EMBL" id="AMCI01008997">
    <property type="protein sequence ID" value="EJW90176.1"/>
    <property type="molecule type" value="Genomic_DNA"/>
</dbReference>
<accession>J9F5K6</accession>
<evidence type="ECO:0000313" key="1">
    <source>
        <dbReference type="EMBL" id="EJW90176.1"/>
    </source>
</evidence>
<name>J9F5K6_9ZZZZ</name>
<reference evidence="1" key="1">
    <citation type="journal article" date="2012" name="PLoS ONE">
        <title>Gene sets for utilization of primary and secondary nutrition supplies in the distal gut of endangered iberian lynx.</title>
        <authorList>
            <person name="Alcaide M."/>
            <person name="Messina E."/>
            <person name="Richter M."/>
            <person name="Bargiela R."/>
            <person name="Peplies J."/>
            <person name="Huws S.A."/>
            <person name="Newbold C.J."/>
            <person name="Golyshin P.N."/>
            <person name="Simon M.A."/>
            <person name="Lopez G."/>
            <person name="Yakimov M.M."/>
            <person name="Ferrer M."/>
        </authorList>
    </citation>
    <scope>NUCLEOTIDE SEQUENCE</scope>
</reference>